<dbReference type="InterPro" id="IPR008007">
    <property type="entry name" value="Peptidase_M42"/>
</dbReference>
<protein>
    <submittedName>
        <fullName evidence="9">Aminopeptidase</fullName>
    </submittedName>
</protein>
<dbReference type="Proteomes" id="UP000050514">
    <property type="component" value="Unassembled WGS sequence"/>
</dbReference>
<dbReference type="PANTHER" id="PTHR32481">
    <property type="entry name" value="AMINOPEPTIDASE"/>
    <property type="match status" value="1"/>
</dbReference>
<dbReference type="STRING" id="360411.AC812_06690"/>
<dbReference type="Gene3D" id="3.40.630.10">
    <property type="entry name" value="Zn peptidases"/>
    <property type="match status" value="1"/>
</dbReference>
<dbReference type="Pfam" id="PF05343">
    <property type="entry name" value="Peptidase_M42"/>
    <property type="match status" value="1"/>
</dbReference>
<dbReference type="Gene3D" id="2.40.30.40">
    <property type="entry name" value="Peptidase M42, domain 2"/>
    <property type="match status" value="1"/>
</dbReference>
<feature type="active site" description="Proton acceptor" evidence="7">
    <location>
        <position position="194"/>
    </location>
</feature>
<comment type="caution">
    <text evidence="9">The sequence shown here is derived from an EMBL/GenBank/DDBJ whole genome shotgun (WGS) entry which is preliminary data.</text>
</comment>
<dbReference type="SUPFAM" id="SSF101821">
    <property type="entry name" value="Aminopeptidase/glucanase lid domain"/>
    <property type="match status" value="1"/>
</dbReference>
<dbReference type="GO" id="GO:0004177">
    <property type="term" value="F:aminopeptidase activity"/>
    <property type="evidence" value="ECO:0007669"/>
    <property type="project" value="UniProtKB-UniRule"/>
</dbReference>
<dbReference type="InterPro" id="IPR051464">
    <property type="entry name" value="Peptidase_M42_aminopept"/>
</dbReference>
<evidence type="ECO:0000256" key="4">
    <source>
        <dbReference type="ARBA" id="ARBA00022723"/>
    </source>
</evidence>
<keyword evidence="4 8" id="KW-0479">Metal-binding</keyword>
<feature type="binding site" evidence="8">
    <location>
        <position position="63"/>
    </location>
    <ligand>
        <name>Zn(2+)</name>
        <dbReference type="ChEBI" id="CHEBI:29105"/>
        <label>1</label>
    </ligand>
</feature>
<sequence>MKALIQKLVETIAPSGYEMPVRELILGEVKDWADEVRVDALGNLVVRKGQKSPSGKRIMLAAHMDEIGLIATHVDENGFVRFSTIGGVRPHTLYGGRVRFLNGVAGVIGGERLENMERVHSFDKLFIDVGATSKEDCPVRVGDVAAFERPFLDLGKRLVAKSMDDRISVAVMMETLRQLKNTPHEVYFVFSTQEEVGVRGATTAAFGVDPEIGIAVDVTATGDTPKGLKMAVALGKGPAIKVKDSGMIADPRVVRWMADTAEQAGIPYQLEILEGGSTDARAMQLTRAGVPAGCLSIPCRYIHTPSEMVDFEDVQNAVGLLKALLESPVELK</sequence>
<dbReference type="InterPro" id="IPR023367">
    <property type="entry name" value="Peptidase_M42_dom2"/>
</dbReference>
<organism evidence="9 10">
    <name type="scientific">Bellilinea caldifistulae</name>
    <dbReference type="NCBI Taxonomy" id="360411"/>
    <lineage>
        <taxon>Bacteria</taxon>
        <taxon>Bacillati</taxon>
        <taxon>Chloroflexota</taxon>
        <taxon>Anaerolineae</taxon>
        <taxon>Anaerolineales</taxon>
        <taxon>Anaerolineaceae</taxon>
        <taxon>Bellilinea</taxon>
    </lineage>
</organism>
<dbReference type="PATRIC" id="fig|360411.5.peg.1467"/>
<dbReference type="PANTHER" id="PTHR32481:SF9">
    <property type="entry name" value="ENDOGLUCANASE"/>
    <property type="match status" value="1"/>
</dbReference>
<feature type="binding site" evidence="8">
    <location>
        <position position="164"/>
    </location>
    <ligand>
        <name>Zn(2+)</name>
        <dbReference type="ChEBI" id="CHEBI:29105"/>
        <label>2</label>
    </ligand>
</feature>
<evidence type="ECO:0000256" key="7">
    <source>
        <dbReference type="PIRSR" id="PIRSR001123-1"/>
    </source>
</evidence>
<evidence type="ECO:0000313" key="10">
    <source>
        <dbReference type="Proteomes" id="UP000050514"/>
    </source>
</evidence>
<accession>A0A0P6Y418</accession>
<comment type="cofactor">
    <cofactor evidence="8">
        <name>a divalent metal cation</name>
        <dbReference type="ChEBI" id="CHEBI:60240"/>
    </cofactor>
    <text evidence="8">Binds 2 divalent metal cations per subunit.</text>
</comment>
<proteinExistence type="inferred from homology"/>
<dbReference type="CDD" id="cd05656">
    <property type="entry name" value="M42_Frv"/>
    <property type="match status" value="1"/>
</dbReference>
<keyword evidence="3" id="KW-0645">Protease</keyword>
<dbReference type="SUPFAM" id="SSF53187">
    <property type="entry name" value="Zn-dependent exopeptidases"/>
    <property type="match status" value="1"/>
</dbReference>
<evidence type="ECO:0000256" key="6">
    <source>
        <dbReference type="PIRNR" id="PIRNR001123"/>
    </source>
</evidence>
<dbReference type="OrthoDB" id="9772053at2"/>
<dbReference type="RefSeq" id="WP_061919372.1">
    <property type="nucleotide sequence ID" value="NZ_DF967971.1"/>
</dbReference>
<evidence type="ECO:0000256" key="2">
    <source>
        <dbReference type="ARBA" id="ARBA00022438"/>
    </source>
</evidence>
<feature type="binding site" evidence="8">
    <location>
        <position position="217"/>
    </location>
    <ligand>
        <name>Zn(2+)</name>
        <dbReference type="ChEBI" id="CHEBI:29105"/>
        <label>1</label>
    </ligand>
</feature>
<dbReference type="PIRSF" id="PIRSF001123">
    <property type="entry name" value="PepA_GA"/>
    <property type="match status" value="1"/>
</dbReference>
<dbReference type="AlphaFoldDB" id="A0A0P6Y418"/>
<feature type="binding site" evidence="8">
    <location>
        <position position="303"/>
    </location>
    <ligand>
        <name>Zn(2+)</name>
        <dbReference type="ChEBI" id="CHEBI:29105"/>
        <label>2</label>
    </ligand>
</feature>
<dbReference type="EMBL" id="LGHJ01000012">
    <property type="protein sequence ID" value="KPL76345.1"/>
    <property type="molecule type" value="Genomic_DNA"/>
</dbReference>
<keyword evidence="2 9" id="KW-0031">Aminopeptidase</keyword>
<keyword evidence="5" id="KW-0378">Hydrolase</keyword>
<dbReference type="GO" id="GO:0006508">
    <property type="term" value="P:proteolysis"/>
    <property type="evidence" value="ECO:0007669"/>
    <property type="project" value="UniProtKB-KW"/>
</dbReference>
<evidence type="ECO:0000256" key="8">
    <source>
        <dbReference type="PIRSR" id="PIRSR001123-2"/>
    </source>
</evidence>
<evidence type="ECO:0000313" key="9">
    <source>
        <dbReference type="EMBL" id="KPL76345.1"/>
    </source>
</evidence>
<comment type="similarity">
    <text evidence="1 6">Belongs to the peptidase M42 family.</text>
</comment>
<evidence type="ECO:0000256" key="1">
    <source>
        <dbReference type="ARBA" id="ARBA00006272"/>
    </source>
</evidence>
<evidence type="ECO:0000256" key="5">
    <source>
        <dbReference type="ARBA" id="ARBA00022801"/>
    </source>
</evidence>
<name>A0A0P6Y418_9CHLR</name>
<dbReference type="GO" id="GO:0046872">
    <property type="term" value="F:metal ion binding"/>
    <property type="evidence" value="ECO:0007669"/>
    <property type="project" value="UniProtKB-UniRule"/>
</dbReference>
<gene>
    <name evidence="9" type="ORF">AC812_06690</name>
</gene>
<reference evidence="9 10" key="1">
    <citation type="submission" date="2015-07" db="EMBL/GenBank/DDBJ databases">
        <title>Draft genome of Bellilinea caldifistulae DSM 17877.</title>
        <authorList>
            <person name="Hemp J."/>
            <person name="Ward L.M."/>
            <person name="Pace L.A."/>
            <person name="Fischer W.W."/>
        </authorList>
    </citation>
    <scope>NUCLEOTIDE SEQUENCE [LARGE SCALE GENOMIC DNA]</scope>
    <source>
        <strain evidence="9 10">GOMI-1</strain>
    </source>
</reference>
<keyword evidence="10" id="KW-1185">Reference proteome</keyword>
<feature type="binding site" evidence="8">
    <location>
        <position position="195"/>
    </location>
    <ligand>
        <name>Zn(2+)</name>
        <dbReference type="ChEBI" id="CHEBI:29105"/>
        <label>2</label>
    </ligand>
</feature>
<evidence type="ECO:0000256" key="3">
    <source>
        <dbReference type="ARBA" id="ARBA00022670"/>
    </source>
</evidence>
<feature type="binding site" evidence="8">
    <location>
        <position position="164"/>
    </location>
    <ligand>
        <name>Zn(2+)</name>
        <dbReference type="ChEBI" id="CHEBI:29105"/>
        <label>1</label>
    </ligand>
</feature>